<dbReference type="Proteomes" id="UP000676079">
    <property type="component" value="Chromosome"/>
</dbReference>
<evidence type="ECO:0000313" key="2">
    <source>
        <dbReference type="Proteomes" id="UP000676079"/>
    </source>
</evidence>
<name>A0ABX8BEY8_9ACTN</name>
<dbReference type="EMBL" id="CP074133">
    <property type="protein sequence ID" value="QUX20320.1"/>
    <property type="molecule type" value="Genomic_DNA"/>
</dbReference>
<evidence type="ECO:0000313" key="1">
    <source>
        <dbReference type="EMBL" id="QUX20320.1"/>
    </source>
</evidence>
<gene>
    <name evidence="1" type="ORF">KGD84_17475</name>
</gene>
<accession>A0ABX8BEY8</accession>
<sequence>MTEHDTTPETQMPTFRETVTLAAATLAEARSCAGLQPAPQLVSVADSYMMLAQILDRRERGLE</sequence>
<dbReference type="RefSeq" id="WP_220561515.1">
    <property type="nucleotide sequence ID" value="NZ_CP074133.1"/>
</dbReference>
<organism evidence="1 2">
    <name type="scientific">Nocardiopsis changdeensis</name>
    <dbReference type="NCBI Taxonomy" id="2831969"/>
    <lineage>
        <taxon>Bacteria</taxon>
        <taxon>Bacillati</taxon>
        <taxon>Actinomycetota</taxon>
        <taxon>Actinomycetes</taxon>
        <taxon>Streptosporangiales</taxon>
        <taxon>Nocardiopsidaceae</taxon>
        <taxon>Nocardiopsis</taxon>
    </lineage>
</organism>
<protein>
    <recommendedName>
        <fullName evidence="3">DUF3077 domain-containing protein</fullName>
    </recommendedName>
</protein>
<evidence type="ECO:0008006" key="3">
    <source>
        <dbReference type="Google" id="ProtNLM"/>
    </source>
</evidence>
<proteinExistence type="predicted"/>
<reference evidence="1 2" key="1">
    <citation type="submission" date="2021-05" db="EMBL/GenBank/DDBJ databases">
        <title>Direct Submission.</title>
        <authorList>
            <person name="Li K."/>
            <person name="Gao J."/>
        </authorList>
    </citation>
    <scope>NUCLEOTIDE SEQUENCE [LARGE SCALE GENOMIC DNA]</scope>
    <source>
        <strain evidence="1 2">Mg02</strain>
    </source>
</reference>
<keyword evidence="2" id="KW-1185">Reference proteome</keyword>